<evidence type="ECO:0000259" key="3">
    <source>
        <dbReference type="PROSITE" id="PS50994"/>
    </source>
</evidence>
<dbReference type="PANTHER" id="PTHR37984:SF5">
    <property type="entry name" value="PROTEIN NYNRIN-LIKE"/>
    <property type="match status" value="1"/>
</dbReference>
<dbReference type="InterPro" id="IPR012337">
    <property type="entry name" value="RNaseH-like_sf"/>
</dbReference>
<dbReference type="InterPro" id="IPR043128">
    <property type="entry name" value="Rev_trsase/Diguanyl_cyclase"/>
</dbReference>
<dbReference type="InterPro" id="IPR001584">
    <property type="entry name" value="Integrase_cat-core"/>
</dbReference>
<reference evidence="4 5" key="1">
    <citation type="journal article" date="2019" name="Sci. Rep.">
        <title>Orb-weaving spider Araneus ventricosus genome elucidates the spidroin gene catalogue.</title>
        <authorList>
            <person name="Kono N."/>
            <person name="Nakamura H."/>
            <person name="Ohtoshi R."/>
            <person name="Moran D.A.P."/>
            <person name="Shinohara A."/>
            <person name="Yoshida Y."/>
            <person name="Fujiwara M."/>
            <person name="Mori M."/>
            <person name="Tomita M."/>
            <person name="Arakawa K."/>
        </authorList>
    </citation>
    <scope>NUCLEOTIDE SEQUENCE [LARGE SCALE GENOMIC DNA]</scope>
</reference>
<dbReference type="InterPro" id="IPR036397">
    <property type="entry name" value="RNaseH_sf"/>
</dbReference>
<dbReference type="GO" id="GO:0042575">
    <property type="term" value="C:DNA polymerase complex"/>
    <property type="evidence" value="ECO:0007669"/>
    <property type="project" value="UniProtKB-ARBA"/>
</dbReference>
<feature type="region of interest" description="Disordered" evidence="1">
    <location>
        <begin position="297"/>
        <end position="321"/>
    </location>
</feature>
<gene>
    <name evidence="4" type="primary">pol_681</name>
    <name evidence="4" type="ORF">AVEN_28368_1</name>
</gene>
<feature type="domain" description="Reverse transcriptase" evidence="2">
    <location>
        <begin position="108"/>
        <end position="287"/>
    </location>
</feature>
<dbReference type="Proteomes" id="UP000499080">
    <property type="component" value="Unassembled WGS sequence"/>
</dbReference>
<dbReference type="Pfam" id="PF00665">
    <property type="entry name" value="rve"/>
    <property type="match status" value="1"/>
</dbReference>
<evidence type="ECO:0000259" key="2">
    <source>
        <dbReference type="PROSITE" id="PS50878"/>
    </source>
</evidence>
<sequence>MVIANVSPIHEFASIENVNCVSSGNSNDNKNWLKEIKLNHLTSSQQQQVLELLNKYNNVFAQNISDLGECGIIKHTIQLTDDIPTRQKPYRVPYNLKNEMKNQINILLDAGIIQPSTSPYCAPGLLVKKCDGSFRLVADLRKLNSKTIPDNFPLPKIDEMIDQLSGAKFFSTMDLTSGFHQMSMHPDHMHYTGIATEFGLFEYKRLPFGLKNASASFQRLMSIVLAGLSDLQIACYIDDVIIASHNFQDHLQRLELVFQRLTAANLKVKPSKCSFLQFEISFLGHTVREEQVLPDPKNLDSIKNTMPPRTKKQRRGFAKTSKAPVQRIPTTDFPFQKCAFDAVGPLVTSTFGNKFIIVISDYFTRYAEAYPVPNIQSSTVARVLLDFISRHGIMETLYSDRGSNFLSEAMMEVYQRLGISKRHTLSFNPQGNGLVERLNKTLIDTLSHLVSETQEDWCQHLPLALMAFRNAYHRTVEETPAFLLYGRDPVMPYDLIFSDPVRTYSDTPSYAQQLVNRLQSTYTLVKNNL</sequence>
<accession>A0A4Y1ZMP8</accession>
<dbReference type="Gene3D" id="3.30.420.10">
    <property type="entry name" value="Ribonuclease H-like superfamily/Ribonuclease H"/>
    <property type="match status" value="1"/>
</dbReference>
<evidence type="ECO:0000256" key="1">
    <source>
        <dbReference type="SAM" id="MobiDB-lite"/>
    </source>
</evidence>
<dbReference type="GO" id="GO:0071897">
    <property type="term" value="P:DNA biosynthetic process"/>
    <property type="evidence" value="ECO:0007669"/>
    <property type="project" value="UniProtKB-ARBA"/>
</dbReference>
<dbReference type="SUPFAM" id="SSF53098">
    <property type="entry name" value="Ribonuclease H-like"/>
    <property type="match status" value="1"/>
</dbReference>
<dbReference type="GO" id="GO:0015074">
    <property type="term" value="P:DNA integration"/>
    <property type="evidence" value="ECO:0007669"/>
    <property type="project" value="InterPro"/>
</dbReference>
<feature type="domain" description="Integrase catalytic" evidence="3">
    <location>
        <begin position="330"/>
        <end position="488"/>
    </location>
</feature>
<proteinExistence type="predicted"/>
<dbReference type="InterPro" id="IPR050951">
    <property type="entry name" value="Retrovirus_Pol_polyprotein"/>
</dbReference>
<dbReference type="CDD" id="cd01647">
    <property type="entry name" value="RT_LTR"/>
    <property type="match status" value="1"/>
</dbReference>
<evidence type="ECO:0000313" key="4">
    <source>
        <dbReference type="EMBL" id="GBL58245.1"/>
    </source>
</evidence>
<keyword evidence="5" id="KW-1185">Reference proteome</keyword>
<dbReference type="EMBL" id="BGPR01075943">
    <property type="protein sequence ID" value="GBL58245.1"/>
    <property type="molecule type" value="Genomic_DNA"/>
</dbReference>
<dbReference type="FunFam" id="3.30.420.10:FF:000032">
    <property type="entry name" value="Retrovirus-related Pol polyprotein from transposon 297-like Protein"/>
    <property type="match status" value="1"/>
</dbReference>
<dbReference type="AlphaFoldDB" id="A0A4Y1ZMP8"/>
<dbReference type="Gene3D" id="3.10.10.10">
    <property type="entry name" value="HIV Type 1 Reverse Transcriptase, subunit A, domain 1"/>
    <property type="match status" value="1"/>
</dbReference>
<dbReference type="InterPro" id="IPR000477">
    <property type="entry name" value="RT_dom"/>
</dbReference>
<organism evidence="4 5">
    <name type="scientific">Araneus ventricosus</name>
    <name type="common">Orbweaver spider</name>
    <name type="synonym">Epeira ventricosa</name>
    <dbReference type="NCBI Taxonomy" id="182803"/>
    <lineage>
        <taxon>Eukaryota</taxon>
        <taxon>Metazoa</taxon>
        <taxon>Ecdysozoa</taxon>
        <taxon>Arthropoda</taxon>
        <taxon>Chelicerata</taxon>
        <taxon>Arachnida</taxon>
        <taxon>Araneae</taxon>
        <taxon>Araneomorphae</taxon>
        <taxon>Entelegynae</taxon>
        <taxon>Araneoidea</taxon>
        <taxon>Araneidae</taxon>
        <taxon>Araneus</taxon>
    </lineage>
</organism>
<dbReference type="GO" id="GO:0003676">
    <property type="term" value="F:nucleic acid binding"/>
    <property type="evidence" value="ECO:0007669"/>
    <property type="project" value="InterPro"/>
</dbReference>
<dbReference type="InterPro" id="IPR043502">
    <property type="entry name" value="DNA/RNA_pol_sf"/>
</dbReference>
<dbReference type="PROSITE" id="PS50994">
    <property type="entry name" value="INTEGRASE"/>
    <property type="match status" value="1"/>
</dbReference>
<protein>
    <submittedName>
        <fullName evidence="4">Retrovirus-related Pol polyprotein from transposon 17.6</fullName>
    </submittedName>
</protein>
<dbReference type="PROSITE" id="PS50878">
    <property type="entry name" value="RT_POL"/>
    <property type="match status" value="1"/>
</dbReference>
<dbReference type="OrthoDB" id="10069439at2759"/>
<dbReference type="Pfam" id="PF00078">
    <property type="entry name" value="RVT_1"/>
    <property type="match status" value="1"/>
</dbReference>
<comment type="caution">
    <text evidence="4">The sequence shown here is derived from an EMBL/GenBank/DDBJ whole genome shotgun (WGS) entry which is preliminary data.</text>
</comment>
<dbReference type="Gene3D" id="3.30.70.270">
    <property type="match status" value="1"/>
</dbReference>
<name>A0A4Y1ZMP8_ARAVE</name>
<dbReference type="SUPFAM" id="SSF56672">
    <property type="entry name" value="DNA/RNA polymerases"/>
    <property type="match status" value="1"/>
</dbReference>
<dbReference type="PANTHER" id="PTHR37984">
    <property type="entry name" value="PROTEIN CBG26694"/>
    <property type="match status" value="1"/>
</dbReference>
<evidence type="ECO:0000313" key="5">
    <source>
        <dbReference type="Proteomes" id="UP000499080"/>
    </source>
</evidence>